<evidence type="ECO:0000313" key="2">
    <source>
        <dbReference type="EMBL" id="AEQ20370.1"/>
    </source>
</evidence>
<keyword evidence="1" id="KW-0472">Membrane</keyword>
<keyword evidence="1" id="KW-0812">Transmembrane</keyword>
<organism evidence="2">
    <name type="scientific">uncultured bacterium CSL1</name>
    <dbReference type="NCBI Taxonomy" id="1091565"/>
    <lineage>
        <taxon>Bacteria</taxon>
        <taxon>environmental samples</taxon>
    </lineage>
</organism>
<keyword evidence="1" id="KW-1133">Transmembrane helix</keyword>
<accession>G4WVB8</accession>
<evidence type="ECO:0008006" key="3">
    <source>
        <dbReference type="Google" id="ProtNLM"/>
    </source>
</evidence>
<dbReference type="AlphaFoldDB" id="G4WVB8"/>
<name>G4WVB8_9BACT</name>
<dbReference type="EMBL" id="JF429407">
    <property type="protein sequence ID" value="AEQ20370.1"/>
    <property type="molecule type" value="Genomic_DNA"/>
</dbReference>
<proteinExistence type="predicted"/>
<feature type="transmembrane region" description="Helical" evidence="1">
    <location>
        <begin position="101"/>
        <end position="124"/>
    </location>
</feature>
<evidence type="ECO:0000256" key="1">
    <source>
        <dbReference type="SAM" id="Phobius"/>
    </source>
</evidence>
<reference evidence="2" key="1">
    <citation type="journal article" date="2011" name="J. Bacteriol.">
        <title>Long-chain N-acyl amino acid synthases are linked to the putative PEP-CTERM/exosortase protein-sorting system in Gram-negative bacteria.</title>
        <authorList>
            <person name="Craig J.W."/>
            <person name="Cherry M.A."/>
            <person name="Brady S.F."/>
        </authorList>
    </citation>
    <scope>NUCLEOTIDE SEQUENCE</scope>
</reference>
<sequence>MQRLFSLTRDRRFLFLAGLVFAAALSRLLPHPYNFSPVGAIALFSGARFNNLRTAILVPLAAMLVSDLFIGFYSGVWLVYAAFTLIVLLGHFVLRHRSGALIIASCAVATSVLFFLLTNCVWLYNENLYPVSIAGQIAAYTDAVPFFWNTLAGDLFYVSLLFGALAYAQRKYPLLALRAAVQ</sequence>
<feature type="transmembrane region" description="Helical" evidence="1">
    <location>
        <begin position="144"/>
        <end position="168"/>
    </location>
</feature>
<dbReference type="Pfam" id="PF20221">
    <property type="entry name" value="DUF6580"/>
    <property type="match status" value="1"/>
</dbReference>
<dbReference type="InterPro" id="IPR046487">
    <property type="entry name" value="DUF6580"/>
</dbReference>
<feature type="transmembrane region" description="Helical" evidence="1">
    <location>
        <begin position="70"/>
        <end position="94"/>
    </location>
</feature>
<protein>
    <recommendedName>
        <fullName evidence="3">Rod shape-determining protein MreD</fullName>
    </recommendedName>
</protein>